<feature type="transmembrane region" description="Helical" evidence="8">
    <location>
        <begin position="88"/>
        <end position="107"/>
    </location>
</feature>
<evidence type="ECO:0000256" key="7">
    <source>
        <dbReference type="ARBA" id="ARBA00023136"/>
    </source>
</evidence>
<dbReference type="CDD" id="cd09319">
    <property type="entry name" value="TDT_like_1"/>
    <property type="match status" value="1"/>
</dbReference>
<dbReference type="AlphaFoldDB" id="A0AAU7DY33"/>
<dbReference type="Gene3D" id="1.50.10.150">
    <property type="entry name" value="Voltage-dependent anion channel"/>
    <property type="match status" value="1"/>
</dbReference>
<name>A0AAU7DY33_9MICO</name>
<evidence type="ECO:0000256" key="8">
    <source>
        <dbReference type="SAM" id="Phobius"/>
    </source>
</evidence>
<evidence type="ECO:0000256" key="3">
    <source>
        <dbReference type="ARBA" id="ARBA00022448"/>
    </source>
</evidence>
<feature type="transmembrane region" description="Helical" evidence="8">
    <location>
        <begin position="113"/>
        <end position="132"/>
    </location>
</feature>
<protein>
    <submittedName>
        <fullName evidence="9">Tellurite resistance/C4-dicarboxylate transporter family protein</fullName>
    </submittedName>
</protein>
<accession>A0AAU7DY33</accession>
<evidence type="ECO:0000256" key="5">
    <source>
        <dbReference type="ARBA" id="ARBA00022692"/>
    </source>
</evidence>
<feature type="transmembrane region" description="Helical" evidence="8">
    <location>
        <begin position="251"/>
        <end position="275"/>
    </location>
</feature>
<keyword evidence="6 8" id="KW-1133">Transmembrane helix</keyword>
<dbReference type="PANTHER" id="PTHR31686">
    <property type="match status" value="1"/>
</dbReference>
<keyword evidence="5 8" id="KW-0812">Transmembrane</keyword>
<gene>
    <name evidence="9" type="ORF">V5R04_03305</name>
</gene>
<evidence type="ECO:0000256" key="6">
    <source>
        <dbReference type="ARBA" id="ARBA00022989"/>
    </source>
</evidence>
<feature type="transmembrane region" description="Helical" evidence="8">
    <location>
        <begin position="180"/>
        <end position="208"/>
    </location>
</feature>
<feature type="transmembrane region" description="Helical" evidence="8">
    <location>
        <begin position="220"/>
        <end position="239"/>
    </location>
</feature>
<evidence type="ECO:0000313" key="9">
    <source>
        <dbReference type="EMBL" id="XBH22269.1"/>
    </source>
</evidence>
<feature type="transmembrane region" description="Helical" evidence="8">
    <location>
        <begin position="153"/>
        <end position="174"/>
    </location>
</feature>
<dbReference type="Pfam" id="PF03595">
    <property type="entry name" value="SLAC1"/>
    <property type="match status" value="1"/>
</dbReference>
<sequence>MVTNSQIQRVSLGPVNNAVANLSPGYFALVMATGILSVGFHNVGAGVLSGALLGIALVAYVTLWALYIWRVVQFRSHVLRDMRDPEKVFAYFTVVAGTDVLAVRLLQADLPGLAMPLVFFGAILWFVFGYILPWQVLMTRDGKPILARTNGTWFIWAVASQSLAIGMSQIQPFFNDGAPWVGLVAVLSWSVGVALYVGVAILVTLRIIHYGITAAQFEPPYWVSMGGLAIAVVAGANIVDMQSTPMVDATRVLIAGTVVIFWCFAAWLVPMLIGAGVWRHWVSKVPLAYTASLWSIVFPLGMFAVASISLGRVDKLPIVEAVGDVALVGALLAWLLVLVAMLSGTGRLMLAQWRASRKKEN</sequence>
<feature type="transmembrane region" description="Helical" evidence="8">
    <location>
        <begin position="326"/>
        <end position="350"/>
    </location>
</feature>
<dbReference type="EMBL" id="CP146203">
    <property type="protein sequence ID" value="XBH22269.1"/>
    <property type="molecule type" value="Genomic_DNA"/>
</dbReference>
<evidence type="ECO:0000256" key="4">
    <source>
        <dbReference type="ARBA" id="ARBA00022475"/>
    </source>
</evidence>
<keyword evidence="7 8" id="KW-0472">Membrane</keyword>
<feature type="transmembrane region" description="Helical" evidence="8">
    <location>
        <begin position="287"/>
        <end position="306"/>
    </location>
</feature>
<proteinExistence type="inferred from homology"/>
<dbReference type="GO" id="GO:0000319">
    <property type="term" value="F:sulfite transmembrane transporter activity"/>
    <property type="evidence" value="ECO:0007669"/>
    <property type="project" value="TreeGrafter"/>
</dbReference>
<evidence type="ECO:0000256" key="1">
    <source>
        <dbReference type="ARBA" id="ARBA00004651"/>
    </source>
</evidence>
<dbReference type="InterPro" id="IPR004695">
    <property type="entry name" value="SLAC1/Mae1/Ssu1/TehA"/>
</dbReference>
<feature type="transmembrane region" description="Helical" evidence="8">
    <location>
        <begin position="46"/>
        <end position="67"/>
    </location>
</feature>
<reference evidence="9" key="1">
    <citation type="submission" date="2024-02" db="EMBL/GenBank/DDBJ databases">
        <title>Tomenella chthoni gen. nov. sp. nov., a member of the family Jonesiaceae isolated from bat guano.</title>
        <authorList>
            <person name="Miller S.L."/>
            <person name="King J."/>
            <person name="Sankaranarayanan K."/>
            <person name="Lawson P.A."/>
        </authorList>
    </citation>
    <scope>NUCLEOTIDE SEQUENCE</scope>
    <source>
        <strain evidence="9">BS-20</strain>
    </source>
</reference>
<dbReference type="InterPro" id="IPR051629">
    <property type="entry name" value="Sulfite_efflux_TDT"/>
</dbReference>
<dbReference type="GO" id="GO:0005886">
    <property type="term" value="C:plasma membrane"/>
    <property type="evidence" value="ECO:0007669"/>
    <property type="project" value="UniProtKB-SubCell"/>
</dbReference>
<comment type="similarity">
    <text evidence="2">Belongs to the tellurite-resistance/dicarboxylate transporter (TDT) family.</text>
</comment>
<keyword evidence="3" id="KW-0813">Transport</keyword>
<evidence type="ECO:0000256" key="2">
    <source>
        <dbReference type="ARBA" id="ARBA00008566"/>
    </source>
</evidence>
<feature type="transmembrane region" description="Helical" evidence="8">
    <location>
        <begin position="21"/>
        <end position="40"/>
    </location>
</feature>
<keyword evidence="4" id="KW-1003">Cell membrane</keyword>
<comment type="subcellular location">
    <subcellularLocation>
        <location evidence="1">Cell membrane</location>
        <topology evidence="1">Multi-pass membrane protein</topology>
    </subcellularLocation>
</comment>
<dbReference type="InterPro" id="IPR038665">
    <property type="entry name" value="Voltage-dep_anion_channel_sf"/>
</dbReference>
<dbReference type="PANTHER" id="PTHR31686:SF1">
    <property type="entry name" value="SULFITE EFFLUX PUMP SSU1"/>
    <property type="match status" value="1"/>
</dbReference>
<organism evidence="9">
    <name type="scientific">Jonesiaceae bacterium BS-20</name>
    <dbReference type="NCBI Taxonomy" id="3120821"/>
    <lineage>
        <taxon>Bacteria</taxon>
        <taxon>Bacillati</taxon>
        <taxon>Actinomycetota</taxon>
        <taxon>Actinomycetes</taxon>
        <taxon>Micrococcales</taxon>
        <taxon>Jonesiaceae</taxon>
    </lineage>
</organism>